<keyword evidence="12" id="KW-1185">Reference proteome</keyword>
<evidence type="ECO:0000313" key="11">
    <source>
        <dbReference type="EMBL" id="ARS36328.1"/>
    </source>
</evidence>
<dbReference type="STRING" id="709015.GCA_000472485_02694"/>
<dbReference type="Gene3D" id="1.10.3210.10">
    <property type="entry name" value="Hypothetical protein af1432"/>
    <property type="match status" value="1"/>
</dbReference>
<dbReference type="GO" id="GO:0000166">
    <property type="term" value="F:nucleotide binding"/>
    <property type="evidence" value="ECO:0007669"/>
    <property type="project" value="UniProtKB-KW"/>
</dbReference>
<dbReference type="GO" id="GO:0051607">
    <property type="term" value="P:defense response to virus"/>
    <property type="evidence" value="ECO:0007669"/>
    <property type="project" value="UniProtKB-KW"/>
</dbReference>
<dbReference type="OrthoDB" id="5728337at2"/>
<dbReference type="InterPro" id="IPR043760">
    <property type="entry name" value="PycTM_dom"/>
</dbReference>
<evidence type="ECO:0000259" key="10">
    <source>
        <dbReference type="SMART" id="SM00471"/>
    </source>
</evidence>
<dbReference type="AlphaFoldDB" id="A0A1X9YTZ5"/>
<evidence type="ECO:0000256" key="4">
    <source>
        <dbReference type="ARBA" id="ARBA00022741"/>
    </source>
</evidence>
<keyword evidence="2" id="KW-1003">Cell membrane</keyword>
<dbReference type="InterPro" id="IPR003607">
    <property type="entry name" value="HD/PDEase_dom"/>
</dbReference>
<name>A0A1X9YTZ5_9BACT</name>
<evidence type="ECO:0000256" key="7">
    <source>
        <dbReference type="ARBA" id="ARBA00023136"/>
    </source>
</evidence>
<evidence type="ECO:0000256" key="2">
    <source>
        <dbReference type="ARBA" id="ARBA00022475"/>
    </source>
</evidence>
<evidence type="ECO:0000313" key="12">
    <source>
        <dbReference type="Proteomes" id="UP000266292"/>
    </source>
</evidence>
<keyword evidence="5 9" id="KW-1133">Transmembrane helix</keyword>
<organism evidence="11 12">
    <name type="scientific">Pontibacter actiniarum</name>
    <dbReference type="NCBI Taxonomy" id="323450"/>
    <lineage>
        <taxon>Bacteria</taxon>
        <taxon>Pseudomonadati</taxon>
        <taxon>Bacteroidota</taxon>
        <taxon>Cytophagia</taxon>
        <taxon>Cytophagales</taxon>
        <taxon>Hymenobacteraceae</taxon>
        <taxon>Pontibacter</taxon>
    </lineage>
</organism>
<accession>A0A1X9YTZ5</accession>
<evidence type="ECO:0000256" key="5">
    <source>
        <dbReference type="ARBA" id="ARBA00022989"/>
    </source>
</evidence>
<keyword evidence="6" id="KW-0051">Antiviral defense</keyword>
<feature type="transmembrane region" description="Helical" evidence="9">
    <location>
        <begin position="277"/>
        <end position="300"/>
    </location>
</feature>
<keyword evidence="7 9" id="KW-0472">Membrane</keyword>
<dbReference type="InterPro" id="IPR006674">
    <property type="entry name" value="HD_domain"/>
</dbReference>
<dbReference type="RefSeq" id="WP_025607845.1">
    <property type="nucleotide sequence ID" value="NZ_CP021235.1"/>
</dbReference>
<evidence type="ECO:0000256" key="9">
    <source>
        <dbReference type="SAM" id="Phobius"/>
    </source>
</evidence>
<dbReference type="EMBL" id="CP021235">
    <property type="protein sequence ID" value="ARS36328.1"/>
    <property type="molecule type" value="Genomic_DNA"/>
</dbReference>
<dbReference type="SUPFAM" id="SSF109604">
    <property type="entry name" value="HD-domain/PDEase-like"/>
    <property type="match status" value="1"/>
</dbReference>
<feature type="domain" description="HD/PDEase" evidence="10">
    <location>
        <begin position="26"/>
        <end position="141"/>
    </location>
</feature>
<evidence type="ECO:0000256" key="1">
    <source>
        <dbReference type="ARBA" id="ARBA00004236"/>
    </source>
</evidence>
<evidence type="ECO:0000256" key="8">
    <source>
        <dbReference type="SAM" id="MobiDB-lite"/>
    </source>
</evidence>
<dbReference type="Pfam" id="PF01966">
    <property type="entry name" value="HD"/>
    <property type="match status" value="1"/>
</dbReference>
<evidence type="ECO:0000256" key="3">
    <source>
        <dbReference type="ARBA" id="ARBA00022692"/>
    </source>
</evidence>
<dbReference type="Pfam" id="PF18967">
    <property type="entry name" value="PycTM"/>
    <property type="match status" value="1"/>
</dbReference>
<feature type="transmembrane region" description="Helical" evidence="9">
    <location>
        <begin position="251"/>
        <end position="271"/>
    </location>
</feature>
<protein>
    <recommendedName>
        <fullName evidence="10">HD/PDEase domain-containing protein</fullName>
    </recommendedName>
</protein>
<keyword evidence="4" id="KW-0547">Nucleotide-binding</keyword>
<feature type="region of interest" description="Disordered" evidence="8">
    <location>
        <begin position="204"/>
        <end position="224"/>
    </location>
</feature>
<evidence type="ECO:0000256" key="6">
    <source>
        <dbReference type="ARBA" id="ARBA00023118"/>
    </source>
</evidence>
<feature type="transmembrane region" description="Helical" evidence="9">
    <location>
        <begin position="372"/>
        <end position="395"/>
    </location>
</feature>
<reference evidence="12" key="1">
    <citation type="submission" date="2017-05" db="EMBL/GenBank/DDBJ databases">
        <authorList>
            <person name="Ray J."/>
            <person name="Price M."/>
            <person name="Deutschbauer A."/>
        </authorList>
    </citation>
    <scope>NUCLEOTIDE SEQUENCE [LARGE SCALE GENOMIC DNA]</scope>
    <source>
        <strain evidence="12">DSM 19842</strain>
    </source>
</reference>
<sequence>MDGIKLILETAAHVRGLFQEHKDISLPYHSIKHTEDVVAAVERISGYYTLNELDYLAVKLGAWLHDVGYLFTSEEEHVQKSAELADAFLASKGALPELRARVEECILATHVPQEPKSLPAQILCDADLFHLGTKDFLLKNEQVRQEAELRTERQIQEEVWTRASIQFLERHGYHTDFCKQALQEGKKQNLESLQQQEHTFVAGAEVKEEDTQKKDKKKKDKKPERGIETMFRIMSNNQIRLSDMADSKAQILLTISSIIVSLLVSVVFRKLEEEPRLIIPTIILTLTSLVTVVFTILVTLPKLTQGRFSQEDIKQKRANLLFFGSYHNMPVDEYEWAIKQVMDDPDYLYGSLIRDHYNLGVVLERKYRKLRVAYIVFMFGFIVSVASFIVAHLVIGG</sequence>
<dbReference type="SMART" id="SM00471">
    <property type="entry name" value="HDc"/>
    <property type="match status" value="1"/>
</dbReference>
<dbReference type="GO" id="GO:0005886">
    <property type="term" value="C:plasma membrane"/>
    <property type="evidence" value="ECO:0007669"/>
    <property type="project" value="UniProtKB-SubCell"/>
</dbReference>
<gene>
    <name evidence="11" type="ORF">CA264_13280</name>
</gene>
<dbReference type="Proteomes" id="UP000266292">
    <property type="component" value="Chromosome"/>
</dbReference>
<comment type="subcellular location">
    <subcellularLocation>
        <location evidence="1">Cell membrane</location>
    </subcellularLocation>
</comment>
<dbReference type="CDD" id="cd00077">
    <property type="entry name" value="HDc"/>
    <property type="match status" value="1"/>
</dbReference>
<keyword evidence="3 9" id="KW-0812">Transmembrane</keyword>
<dbReference type="KEGG" id="pact:CA264_13280"/>
<proteinExistence type="predicted"/>